<keyword evidence="3" id="KW-1185">Reference proteome</keyword>
<dbReference type="Proteomes" id="UP000510682">
    <property type="component" value="Chromosome"/>
</dbReference>
<evidence type="ECO:0000259" key="1">
    <source>
        <dbReference type="PROSITE" id="PS51819"/>
    </source>
</evidence>
<evidence type="ECO:0000313" key="2">
    <source>
        <dbReference type="EMBL" id="QLL10253.1"/>
    </source>
</evidence>
<reference evidence="3" key="3">
    <citation type="submission" date="2023-07" db="EMBL/GenBank/DDBJ databases">
        <title>Description of Mycobacterium gordonae subsp. intergordonae subsp.nov. and Mycobacterium gordonae subsp. gordonae subsp. nov.</title>
        <authorList>
            <person name="Huang H."/>
        </authorList>
    </citation>
    <scope>NUCLEOTIDE SEQUENCE [LARGE SCALE GENOMIC DNA]</scope>
    <source>
        <strain evidence="3">24</strain>
    </source>
</reference>
<evidence type="ECO:0000313" key="3">
    <source>
        <dbReference type="Proteomes" id="UP000510682"/>
    </source>
</evidence>
<gene>
    <name evidence="2" type="ORF">H0P51_15735</name>
</gene>
<feature type="domain" description="VOC" evidence="1">
    <location>
        <begin position="1"/>
        <end position="111"/>
    </location>
</feature>
<organism evidence="2 3">
    <name type="scientific">Mycobacterium vicinigordonae</name>
    <dbReference type="NCBI Taxonomy" id="1719132"/>
    <lineage>
        <taxon>Bacteria</taxon>
        <taxon>Bacillati</taxon>
        <taxon>Actinomycetota</taxon>
        <taxon>Actinomycetes</taxon>
        <taxon>Mycobacteriales</taxon>
        <taxon>Mycobacteriaceae</taxon>
        <taxon>Mycobacterium</taxon>
    </lineage>
</organism>
<dbReference type="EMBL" id="CP059165">
    <property type="protein sequence ID" value="QLL10253.1"/>
    <property type="molecule type" value="Genomic_DNA"/>
</dbReference>
<dbReference type="InterPro" id="IPR037523">
    <property type="entry name" value="VOC_core"/>
</dbReference>
<dbReference type="Gene3D" id="3.10.180.10">
    <property type="entry name" value="2,3-Dihydroxybiphenyl 1,2-Dioxygenase, domain 1"/>
    <property type="match status" value="1"/>
</dbReference>
<name>A0A7D6HYP3_9MYCO</name>
<dbReference type="Pfam" id="PF00903">
    <property type="entry name" value="Glyoxalase"/>
    <property type="match status" value="1"/>
</dbReference>
<dbReference type="InterPro" id="IPR004360">
    <property type="entry name" value="Glyas_Fos-R_dOase_dom"/>
</dbReference>
<reference evidence="3" key="1">
    <citation type="submission" date="2020-07" db="EMBL/GenBank/DDBJ databases">
        <title>Description of Mycobacterium gordonae subsp. intergordonae subsp.nov. and Mycobacterium gordonae subsp. gordonae subsp. nov.</title>
        <authorList>
            <person name="Yu X."/>
        </authorList>
    </citation>
    <scope>NUCLEOTIDE SEQUENCE [LARGE SCALE GENOMIC DNA]</scope>
    <source>
        <strain evidence="3">24</strain>
    </source>
</reference>
<dbReference type="KEGG" id="mgor:H0P51_15735"/>
<proteinExistence type="predicted"/>
<reference evidence="2 3" key="2">
    <citation type="submission" date="2020-07" db="EMBL/GenBank/DDBJ databases">
        <authorList>
            <person name="Yu X."/>
        </authorList>
    </citation>
    <scope>NUCLEOTIDE SEQUENCE [LARGE SCALE GENOMIC DNA]</scope>
    <source>
        <strain evidence="3">24</strain>
    </source>
</reference>
<dbReference type="SUPFAM" id="SSF54593">
    <property type="entry name" value="Glyoxalase/Bleomycin resistance protein/Dihydroxybiphenyl dioxygenase"/>
    <property type="match status" value="1"/>
</dbReference>
<dbReference type="AlphaFoldDB" id="A0A7D6HYP3"/>
<sequence>MSDWYTQVLDGMVVFADKRIAFITYDHEHHRVALIRIPRLLKIPGMFWKLHRKFWGFDHVAFTFDHLETLVTTYRRLSDAGIYPVWCINHGPTTSIYYEDPDGNRVELQVDNFASNRELMDWLVGGEFAENPIGVEFDPDVLERLVHADVPFSQLRRRGSAPPEGRKPRSGLRTLRWKTL</sequence>
<dbReference type="PROSITE" id="PS51819">
    <property type="entry name" value="VOC"/>
    <property type="match status" value="1"/>
</dbReference>
<dbReference type="InterPro" id="IPR029068">
    <property type="entry name" value="Glyas_Bleomycin-R_OHBP_Dase"/>
</dbReference>
<protein>
    <submittedName>
        <fullName evidence="2">VOC family protein</fullName>
    </submittedName>
</protein>
<accession>A0A7D6HYP3</accession>